<organism evidence="17 18">
    <name type="scientific">Flavobacterium qiangtangense</name>
    <dbReference type="NCBI Taxonomy" id="1442595"/>
    <lineage>
        <taxon>Bacteria</taxon>
        <taxon>Pseudomonadati</taxon>
        <taxon>Bacteroidota</taxon>
        <taxon>Flavobacteriia</taxon>
        <taxon>Flavobacteriales</taxon>
        <taxon>Flavobacteriaceae</taxon>
        <taxon>Flavobacterium</taxon>
    </lineage>
</organism>
<evidence type="ECO:0000256" key="1">
    <source>
        <dbReference type="ARBA" id="ARBA00000085"/>
    </source>
</evidence>
<dbReference type="PROSITE" id="PS50112">
    <property type="entry name" value="PAS"/>
    <property type="match status" value="1"/>
</dbReference>
<evidence type="ECO:0000259" key="15">
    <source>
        <dbReference type="PROSITE" id="PS50112"/>
    </source>
</evidence>
<dbReference type="CDD" id="cd06225">
    <property type="entry name" value="HAMP"/>
    <property type="match status" value="1"/>
</dbReference>
<dbReference type="RefSeq" id="WP_379790422.1">
    <property type="nucleotide sequence ID" value="NZ_JBHSQB010000004.1"/>
</dbReference>
<dbReference type="InterPro" id="IPR036097">
    <property type="entry name" value="HisK_dim/P_sf"/>
</dbReference>
<evidence type="ECO:0000256" key="2">
    <source>
        <dbReference type="ARBA" id="ARBA00004141"/>
    </source>
</evidence>
<dbReference type="PRINTS" id="PR00344">
    <property type="entry name" value="BCTRLSENSOR"/>
</dbReference>
<dbReference type="CDD" id="cd00075">
    <property type="entry name" value="HATPase"/>
    <property type="match status" value="1"/>
</dbReference>
<evidence type="ECO:0000256" key="7">
    <source>
        <dbReference type="ARBA" id="ARBA00022741"/>
    </source>
</evidence>
<keyword evidence="8" id="KW-0418">Kinase</keyword>
<evidence type="ECO:0000256" key="8">
    <source>
        <dbReference type="ARBA" id="ARBA00022777"/>
    </source>
</evidence>
<dbReference type="InterPro" id="IPR003660">
    <property type="entry name" value="HAMP_dom"/>
</dbReference>
<keyword evidence="7" id="KW-0547">Nucleotide-binding</keyword>
<evidence type="ECO:0000256" key="10">
    <source>
        <dbReference type="ARBA" id="ARBA00022989"/>
    </source>
</evidence>
<dbReference type="SUPFAM" id="SSF47384">
    <property type="entry name" value="Homodimeric domain of signal transducing histidine kinase"/>
    <property type="match status" value="1"/>
</dbReference>
<dbReference type="SMART" id="SM00388">
    <property type="entry name" value="HisKA"/>
    <property type="match status" value="1"/>
</dbReference>
<keyword evidence="10 13" id="KW-1133">Transmembrane helix</keyword>
<dbReference type="InterPro" id="IPR035965">
    <property type="entry name" value="PAS-like_dom_sf"/>
</dbReference>
<evidence type="ECO:0000313" key="18">
    <source>
        <dbReference type="Proteomes" id="UP001596287"/>
    </source>
</evidence>
<dbReference type="Pfam" id="PF02518">
    <property type="entry name" value="HATPase_c"/>
    <property type="match status" value="1"/>
</dbReference>
<keyword evidence="6 13" id="KW-0812">Transmembrane</keyword>
<dbReference type="PROSITE" id="PS50885">
    <property type="entry name" value="HAMP"/>
    <property type="match status" value="1"/>
</dbReference>
<keyword evidence="12 13" id="KW-0472">Membrane</keyword>
<dbReference type="InterPro" id="IPR013767">
    <property type="entry name" value="PAS_fold"/>
</dbReference>
<evidence type="ECO:0000256" key="3">
    <source>
        <dbReference type="ARBA" id="ARBA00012438"/>
    </source>
</evidence>
<keyword evidence="5" id="KW-0808">Transferase</keyword>
<dbReference type="Pfam" id="PF00672">
    <property type="entry name" value="HAMP"/>
    <property type="match status" value="1"/>
</dbReference>
<dbReference type="InterPro" id="IPR036890">
    <property type="entry name" value="HATPase_C_sf"/>
</dbReference>
<dbReference type="SUPFAM" id="SSF158472">
    <property type="entry name" value="HAMP domain-like"/>
    <property type="match status" value="1"/>
</dbReference>
<feature type="domain" description="Histidine kinase" evidence="14">
    <location>
        <begin position="359"/>
        <end position="575"/>
    </location>
</feature>
<keyword evidence="9 17" id="KW-0067">ATP-binding</keyword>
<feature type="transmembrane region" description="Helical" evidence="13">
    <location>
        <begin position="142"/>
        <end position="164"/>
    </location>
</feature>
<dbReference type="InterPro" id="IPR004358">
    <property type="entry name" value="Sig_transdc_His_kin-like_C"/>
</dbReference>
<proteinExistence type="predicted"/>
<feature type="domain" description="HAMP" evidence="16">
    <location>
        <begin position="166"/>
        <end position="218"/>
    </location>
</feature>
<evidence type="ECO:0000256" key="11">
    <source>
        <dbReference type="ARBA" id="ARBA00023012"/>
    </source>
</evidence>
<dbReference type="SMART" id="SM00387">
    <property type="entry name" value="HATPase_c"/>
    <property type="match status" value="1"/>
</dbReference>
<comment type="catalytic activity">
    <reaction evidence="1">
        <text>ATP + protein L-histidine = ADP + protein N-phospho-L-histidine.</text>
        <dbReference type="EC" id="2.7.13.3"/>
    </reaction>
</comment>
<dbReference type="PROSITE" id="PS50109">
    <property type="entry name" value="HIS_KIN"/>
    <property type="match status" value="1"/>
</dbReference>
<dbReference type="Gene3D" id="3.30.450.20">
    <property type="entry name" value="PAS domain"/>
    <property type="match status" value="1"/>
</dbReference>
<comment type="subcellular location">
    <subcellularLocation>
        <location evidence="2">Membrane</location>
        <topology evidence="2">Multi-pass membrane protein</topology>
    </subcellularLocation>
</comment>
<evidence type="ECO:0000256" key="6">
    <source>
        <dbReference type="ARBA" id="ARBA00022692"/>
    </source>
</evidence>
<reference evidence="18" key="1">
    <citation type="journal article" date="2019" name="Int. J. Syst. Evol. Microbiol.">
        <title>The Global Catalogue of Microorganisms (GCM) 10K type strain sequencing project: providing services to taxonomists for standard genome sequencing and annotation.</title>
        <authorList>
            <consortium name="The Broad Institute Genomics Platform"/>
            <consortium name="The Broad Institute Genome Sequencing Center for Infectious Disease"/>
            <person name="Wu L."/>
            <person name="Ma J."/>
        </authorList>
    </citation>
    <scope>NUCLEOTIDE SEQUENCE [LARGE SCALE GENOMIC DNA]</scope>
    <source>
        <strain evidence="18">CCUG 49679</strain>
    </source>
</reference>
<dbReference type="Gene3D" id="1.10.287.130">
    <property type="match status" value="1"/>
</dbReference>
<dbReference type="Pfam" id="PF00989">
    <property type="entry name" value="PAS"/>
    <property type="match status" value="1"/>
</dbReference>
<name>A0ABW1PLC1_9FLAO</name>
<evidence type="ECO:0000259" key="16">
    <source>
        <dbReference type="PROSITE" id="PS50885"/>
    </source>
</evidence>
<sequence>MKIKAKLRLGIGLLFSLIVILVALAVRQVHVIAEDTENILVANYNSLDYSRNMLKELDKIELEQQNFDSFDAFLNFQNNNITEVGEKELTQNLLEDVKIFKENPDNKIARNQIRNDLNDIMKLNMDSIQRKSIVAKNSAESGIFWISITGLTCFIIAFTLLVNLPSDIANPIKDLTESIRQIADKNYSQRVNFETNDEFGNLAKSFNTMAQKLQEYSDSNLDKLMMEKKRIETLIDNMRDPAIGLDENEKILFANEEALKISGLKASDIIGKNASDVALSNDLVRSLLQHLVQGNTEKKQETLKIYADNKESYFEKQVIPIIILPTGEEEKKEIGSFIILRNVTAYKELDFAKTNFIAMVSHEFKTPIASMKMSLQLLENKNIGNLNTEQKQLVLSIKDDAKRLLRTTGELLNITQVETGKTQLKIENFDAKESISEALEATKILAEQKNISIKVKLHKEIPKILADKEKTTWVISNLISNAIRYSYENSFVEISAEEKIDFLQIKVKDSGMGISPQYKNKIFDKYFRIPGSEKEGTGLGLAISKEFIEAQGGSISVESDLGFGSEFSIKLPINVLDITNF</sequence>
<dbReference type="GO" id="GO:0005524">
    <property type="term" value="F:ATP binding"/>
    <property type="evidence" value="ECO:0007669"/>
    <property type="project" value="UniProtKB-KW"/>
</dbReference>
<dbReference type="CDD" id="cd00130">
    <property type="entry name" value="PAS"/>
    <property type="match status" value="1"/>
</dbReference>
<dbReference type="InterPro" id="IPR003661">
    <property type="entry name" value="HisK_dim/P_dom"/>
</dbReference>
<dbReference type="InterPro" id="IPR050351">
    <property type="entry name" value="BphY/WalK/GraS-like"/>
</dbReference>
<comment type="caution">
    <text evidence="17">The sequence shown here is derived from an EMBL/GenBank/DDBJ whole genome shotgun (WGS) entry which is preliminary data.</text>
</comment>
<dbReference type="PANTHER" id="PTHR42878:SF7">
    <property type="entry name" value="SENSOR HISTIDINE KINASE GLRK"/>
    <property type="match status" value="1"/>
</dbReference>
<evidence type="ECO:0000313" key="17">
    <source>
        <dbReference type="EMBL" id="MFC6095757.1"/>
    </source>
</evidence>
<dbReference type="InterPro" id="IPR000014">
    <property type="entry name" value="PAS"/>
</dbReference>
<dbReference type="SMART" id="SM00304">
    <property type="entry name" value="HAMP"/>
    <property type="match status" value="1"/>
</dbReference>
<dbReference type="NCBIfam" id="TIGR00229">
    <property type="entry name" value="sensory_box"/>
    <property type="match status" value="1"/>
</dbReference>
<dbReference type="SMART" id="SM00091">
    <property type="entry name" value="PAS"/>
    <property type="match status" value="1"/>
</dbReference>
<keyword evidence="4" id="KW-0597">Phosphoprotein</keyword>
<dbReference type="SUPFAM" id="SSF55785">
    <property type="entry name" value="PYP-like sensor domain (PAS domain)"/>
    <property type="match status" value="1"/>
</dbReference>
<keyword evidence="18" id="KW-1185">Reference proteome</keyword>
<evidence type="ECO:0000256" key="4">
    <source>
        <dbReference type="ARBA" id="ARBA00022553"/>
    </source>
</evidence>
<dbReference type="InterPro" id="IPR005467">
    <property type="entry name" value="His_kinase_dom"/>
</dbReference>
<dbReference type="PANTHER" id="PTHR42878">
    <property type="entry name" value="TWO-COMPONENT HISTIDINE KINASE"/>
    <property type="match status" value="1"/>
</dbReference>
<evidence type="ECO:0000256" key="13">
    <source>
        <dbReference type="SAM" id="Phobius"/>
    </source>
</evidence>
<keyword evidence="11" id="KW-0902">Two-component regulatory system</keyword>
<dbReference type="Proteomes" id="UP001596287">
    <property type="component" value="Unassembled WGS sequence"/>
</dbReference>
<dbReference type="EC" id="2.7.13.3" evidence="3"/>
<accession>A0ABW1PLC1</accession>
<evidence type="ECO:0000256" key="5">
    <source>
        <dbReference type="ARBA" id="ARBA00022679"/>
    </source>
</evidence>
<evidence type="ECO:0000256" key="9">
    <source>
        <dbReference type="ARBA" id="ARBA00022840"/>
    </source>
</evidence>
<dbReference type="InterPro" id="IPR003594">
    <property type="entry name" value="HATPase_dom"/>
</dbReference>
<evidence type="ECO:0000256" key="12">
    <source>
        <dbReference type="ARBA" id="ARBA00023136"/>
    </source>
</evidence>
<protein>
    <recommendedName>
        <fullName evidence="3">histidine kinase</fullName>
        <ecNumber evidence="3">2.7.13.3</ecNumber>
    </recommendedName>
</protein>
<feature type="domain" description="PAS" evidence="15">
    <location>
        <begin position="227"/>
        <end position="273"/>
    </location>
</feature>
<gene>
    <name evidence="17" type="ORF">ACFPVY_03785</name>
</gene>
<dbReference type="Pfam" id="PF00512">
    <property type="entry name" value="HisKA"/>
    <property type="match status" value="1"/>
</dbReference>
<evidence type="ECO:0000259" key="14">
    <source>
        <dbReference type="PROSITE" id="PS50109"/>
    </source>
</evidence>
<dbReference type="Gene3D" id="3.30.565.10">
    <property type="entry name" value="Histidine kinase-like ATPase, C-terminal domain"/>
    <property type="match status" value="1"/>
</dbReference>
<dbReference type="SUPFAM" id="SSF55874">
    <property type="entry name" value="ATPase domain of HSP90 chaperone/DNA topoisomerase II/histidine kinase"/>
    <property type="match status" value="1"/>
</dbReference>
<dbReference type="EMBL" id="JBHSQB010000004">
    <property type="protein sequence ID" value="MFC6095757.1"/>
    <property type="molecule type" value="Genomic_DNA"/>
</dbReference>
<dbReference type="CDD" id="cd00082">
    <property type="entry name" value="HisKA"/>
    <property type="match status" value="1"/>
</dbReference>
<dbReference type="Gene3D" id="6.10.340.10">
    <property type="match status" value="1"/>
</dbReference>